<keyword evidence="2" id="KW-0812">Transmembrane</keyword>
<dbReference type="AlphaFoldDB" id="A0A9P8LBT5"/>
<organism evidence="3 4">
    <name type="scientific">Trichoglossum hirsutum</name>
    <dbReference type="NCBI Taxonomy" id="265104"/>
    <lineage>
        <taxon>Eukaryota</taxon>
        <taxon>Fungi</taxon>
        <taxon>Dikarya</taxon>
        <taxon>Ascomycota</taxon>
        <taxon>Pezizomycotina</taxon>
        <taxon>Geoglossomycetes</taxon>
        <taxon>Geoglossales</taxon>
        <taxon>Geoglossaceae</taxon>
        <taxon>Trichoglossum</taxon>
    </lineage>
</organism>
<reference evidence="3" key="1">
    <citation type="submission" date="2021-03" db="EMBL/GenBank/DDBJ databases">
        <title>Comparative genomics and phylogenomic investigation of the class Geoglossomycetes provide insights into ecological specialization and systematics.</title>
        <authorList>
            <person name="Melie T."/>
            <person name="Pirro S."/>
            <person name="Miller A.N."/>
            <person name="Quandt A."/>
        </authorList>
    </citation>
    <scope>NUCLEOTIDE SEQUENCE</scope>
    <source>
        <strain evidence="3">CAQ_001_2017</strain>
    </source>
</reference>
<dbReference type="EMBL" id="JAGHQM010000618">
    <property type="protein sequence ID" value="KAH0559356.1"/>
    <property type="molecule type" value="Genomic_DNA"/>
</dbReference>
<sequence length="337" mass="37194">MQREDEYKLLGPTHVSRESSDSDDISYYDEERDGEAHHLVSLSYPFSQPLSRAGGFLAGISALFGGGKAARHRGRRASRTAERGWRIKPVCTLRLGWFPRRIYLLVILAALALILLVFSISPSYTVSQEPPHYHALRAAVMGSSEPGRGNPRGEKVFIAANIIDEDLIRGAWGKAVVGLVELLGEENVHLSIYENDSGEGTREALLELGKKVSCNSSIVSEHLPMDEVPSVTLPSGKKYVKRMAYLAEVRNRALRPLDRGSPPPGQHASPPVGRFDKLLFINDVIFDPSDAVQLLFSTNLDPSTGLTSYRAACAVDFVLPFKFYDTFATRDLEGYSM</sequence>
<dbReference type="InterPro" id="IPR021047">
    <property type="entry name" value="Mannosyltransferase_CMT1"/>
</dbReference>
<evidence type="ECO:0000256" key="2">
    <source>
        <dbReference type="SAM" id="Phobius"/>
    </source>
</evidence>
<dbReference type="PANTHER" id="PTHR34144:SF8">
    <property type="entry name" value="GLYCOSYLTRANSFERASE FAMILY 69 PROTEIN"/>
    <property type="match status" value="1"/>
</dbReference>
<gene>
    <name evidence="3" type="ORF">GP486_004132</name>
</gene>
<dbReference type="Proteomes" id="UP000750711">
    <property type="component" value="Unassembled WGS sequence"/>
</dbReference>
<feature type="non-terminal residue" evidence="3">
    <location>
        <position position="337"/>
    </location>
</feature>
<keyword evidence="2" id="KW-1133">Transmembrane helix</keyword>
<evidence type="ECO:0000313" key="3">
    <source>
        <dbReference type="EMBL" id="KAH0559356.1"/>
    </source>
</evidence>
<name>A0A9P8LBT5_9PEZI</name>
<keyword evidence="4" id="KW-1185">Reference proteome</keyword>
<accession>A0A9P8LBT5</accession>
<feature type="transmembrane region" description="Helical" evidence="2">
    <location>
        <begin position="102"/>
        <end position="121"/>
    </location>
</feature>
<protein>
    <recommendedName>
        <fullName evidence="5">Glycosyltransferase family 69 protein</fullName>
    </recommendedName>
</protein>
<dbReference type="PANTHER" id="PTHR34144">
    <property type="entry name" value="CHROMOSOME 8, WHOLE GENOME SHOTGUN SEQUENCE"/>
    <property type="match status" value="1"/>
</dbReference>
<evidence type="ECO:0000256" key="1">
    <source>
        <dbReference type="SAM" id="MobiDB-lite"/>
    </source>
</evidence>
<comment type="caution">
    <text evidence="3">The sequence shown here is derived from an EMBL/GenBank/DDBJ whole genome shotgun (WGS) entry which is preliminary data.</text>
</comment>
<evidence type="ECO:0000313" key="4">
    <source>
        <dbReference type="Proteomes" id="UP000750711"/>
    </source>
</evidence>
<proteinExistence type="predicted"/>
<keyword evidence="2" id="KW-0472">Membrane</keyword>
<dbReference type="Pfam" id="PF11735">
    <property type="entry name" value="CAP59_mtransfer"/>
    <property type="match status" value="1"/>
</dbReference>
<feature type="region of interest" description="Disordered" evidence="1">
    <location>
        <begin position="1"/>
        <end position="24"/>
    </location>
</feature>
<evidence type="ECO:0008006" key="5">
    <source>
        <dbReference type="Google" id="ProtNLM"/>
    </source>
</evidence>